<sequence>MNNVLNRRTTFTSQFQAMLFFYKRFIIAKSPWIDIFAKQILWIVFCFILRKMPDPPKFILNHYFIVNIILFVTNFYFMIPMRIYRFMNYNFHMQLTLSNTKLKYFLTMRLGFNFILFILINLFSIPAAIYFSKLSDNLWLVSIINAMMVSGFLIVIFDLIDLFSFIKIKPPLWFLVDHFAIAIFLIIFFVIIIQLDGLYYNINLSLIFLFLSIISIVTEMKLLDNMQFKDIIEVNYFL</sequence>
<organism evidence="2 3">
    <name type="scientific">Lyticum sinuosum</name>
    <dbReference type="NCBI Taxonomy" id="1332059"/>
    <lineage>
        <taxon>Bacteria</taxon>
        <taxon>Pseudomonadati</taxon>
        <taxon>Pseudomonadota</taxon>
        <taxon>Alphaproteobacteria</taxon>
        <taxon>Rickettsiales</taxon>
        <taxon>Lyticum</taxon>
    </lineage>
</organism>
<feature type="transmembrane region" description="Helical" evidence="1">
    <location>
        <begin position="32"/>
        <end position="50"/>
    </location>
</feature>
<evidence type="ECO:0000256" key="1">
    <source>
        <dbReference type="SAM" id="Phobius"/>
    </source>
</evidence>
<feature type="transmembrane region" description="Helical" evidence="1">
    <location>
        <begin position="172"/>
        <end position="192"/>
    </location>
</feature>
<dbReference type="Proteomes" id="UP001289135">
    <property type="component" value="Unassembled WGS sequence"/>
</dbReference>
<name>A0AAE4VM75_9RICK</name>
<dbReference type="RefSeq" id="WP_322498782.1">
    <property type="nucleotide sequence ID" value="NZ_JARGYU010000002.1"/>
</dbReference>
<keyword evidence="1" id="KW-0812">Transmembrane</keyword>
<protein>
    <submittedName>
        <fullName evidence="2">Uncharacterized protein</fullName>
    </submittedName>
</protein>
<reference evidence="2" key="1">
    <citation type="submission" date="2023-02" db="EMBL/GenBank/DDBJ databases">
        <title>Host association and intracellularity evolved multiple times independently in the Rickettsiales.</title>
        <authorList>
            <person name="Castelli M."/>
            <person name="Nardi T."/>
            <person name="Gammuto L."/>
            <person name="Bellinzona G."/>
            <person name="Sabaneyeva E."/>
            <person name="Potekhin A."/>
            <person name="Serra V."/>
            <person name="Petroni G."/>
            <person name="Sassera D."/>
        </authorList>
    </citation>
    <scope>NUCLEOTIDE SEQUENCE</scope>
    <source>
        <strain evidence="2">USBL-36I1</strain>
    </source>
</reference>
<keyword evidence="3" id="KW-1185">Reference proteome</keyword>
<evidence type="ECO:0000313" key="3">
    <source>
        <dbReference type="Proteomes" id="UP001289135"/>
    </source>
</evidence>
<evidence type="ECO:0000313" key="2">
    <source>
        <dbReference type="EMBL" id="MDZ5761353.1"/>
    </source>
</evidence>
<dbReference type="AlphaFoldDB" id="A0AAE4VM75"/>
<feature type="transmembrane region" description="Helical" evidence="1">
    <location>
        <begin position="198"/>
        <end position="217"/>
    </location>
</feature>
<keyword evidence="1" id="KW-0472">Membrane</keyword>
<dbReference type="EMBL" id="JARGYU010000002">
    <property type="protein sequence ID" value="MDZ5761353.1"/>
    <property type="molecule type" value="Genomic_DNA"/>
</dbReference>
<proteinExistence type="predicted"/>
<feature type="transmembrane region" description="Helical" evidence="1">
    <location>
        <begin position="62"/>
        <end position="79"/>
    </location>
</feature>
<keyword evidence="1" id="KW-1133">Transmembrane helix</keyword>
<gene>
    <name evidence="2" type="ORF">Lyticum_00526</name>
</gene>
<feature type="transmembrane region" description="Helical" evidence="1">
    <location>
        <begin position="138"/>
        <end position="160"/>
    </location>
</feature>
<accession>A0AAE4VM75</accession>
<feature type="transmembrane region" description="Helical" evidence="1">
    <location>
        <begin position="110"/>
        <end position="132"/>
    </location>
</feature>
<comment type="caution">
    <text evidence="2">The sequence shown here is derived from an EMBL/GenBank/DDBJ whole genome shotgun (WGS) entry which is preliminary data.</text>
</comment>